<feature type="domain" description="Integral membrane bound transporter" evidence="6">
    <location>
        <begin position="203"/>
        <end position="326"/>
    </location>
</feature>
<protein>
    <recommendedName>
        <fullName evidence="6">Integral membrane bound transporter domain-containing protein</fullName>
    </recommendedName>
</protein>
<evidence type="ECO:0000256" key="2">
    <source>
        <dbReference type="ARBA" id="ARBA00022692"/>
    </source>
</evidence>
<name>A0A3A4F5D8_9MICC</name>
<keyword evidence="8" id="KW-1185">Reference proteome</keyword>
<evidence type="ECO:0000256" key="5">
    <source>
        <dbReference type="SAM" id="Phobius"/>
    </source>
</evidence>
<feature type="transmembrane region" description="Helical" evidence="5">
    <location>
        <begin position="191"/>
        <end position="210"/>
    </location>
</feature>
<organism evidence="7 8">
    <name type="scientific">Nesterenkonia natronophila</name>
    <dbReference type="NCBI Taxonomy" id="2174932"/>
    <lineage>
        <taxon>Bacteria</taxon>
        <taxon>Bacillati</taxon>
        <taxon>Actinomycetota</taxon>
        <taxon>Actinomycetes</taxon>
        <taxon>Micrococcales</taxon>
        <taxon>Micrococcaceae</taxon>
        <taxon>Nesterenkonia</taxon>
    </lineage>
</organism>
<evidence type="ECO:0000256" key="4">
    <source>
        <dbReference type="ARBA" id="ARBA00023136"/>
    </source>
</evidence>
<comment type="caution">
    <text evidence="7">The sequence shown here is derived from an EMBL/GenBank/DDBJ whole genome shotgun (WGS) entry which is preliminary data.</text>
</comment>
<dbReference type="AlphaFoldDB" id="A0A3A4F5D8"/>
<feature type="transmembrane region" description="Helical" evidence="5">
    <location>
        <begin position="241"/>
        <end position="258"/>
    </location>
</feature>
<feature type="transmembrane region" description="Helical" evidence="5">
    <location>
        <begin position="286"/>
        <end position="302"/>
    </location>
</feature>
<evidence type="ECO:0000313" key="8">
    <source>
        <dbReference type="Proteomes" id="UP000266615"/>
    </source>
</evidence>
<gene>
    <name evidence="7" type="ORF">D3250_04855</name>
</gene>
<comment type="subcellular location">
    <subcellularLocation>
        <location evidence="1">Membrane</location>
        <topology evidence="1">Multi-pass membrane protein</topology>
    </subcellularLocation>
</comment>
<dbReference type="RefSeq" id="WP_119902163.1">
    <property type="nucleotide sequence ID" value="NZ_QYZP01000001.1"/>
</dbReference>
<dbReference type="OrthoDB" id="5149015at2"/>
<dbReference type="InterPro" id="IPR049453">
    <property type="entry name" value="Memb_transporter_dom"/>
</dbReference>
<feature type="transmembrane region" description="Helical" evidence="5">
    <location>
        <begin position="53"/>
        <end position="72"/>
    </location>
</feature>
<proteinExistence type="predicted"/>
<keyword evidence="2 5" id="KW-0812">Transmembrane</keyword>
<keyword evidence="4 5" id="KW-0472">Membrane</keyword>
<dbReference type="Proteomes" id="UP000266615">
    <property type="component" value="Unassembled WGS sequence"/>
</dbReference>
<dbReference type="GO" id="GO:0016020">
    <property type="term" value="C:membrane"/>
    <property type="evidence" value="ECO:0007669"/>
    <property type="project" value="UniProtKB-SubCell"/>
</dbReference>
<dbReference type="EMBL" id="QYZP01000001">
    <property type="protein sequence ID" value="RJN33118.1"/>
    <property type="molecule type" value="Genomic_DNA"/>
</dbReference>
<feature type="transmembrane region" description="Helical" evidence="5">
    <location>
        <begin position="20"/>
        <end position="41"/>
    </location>
</feature>
<reference evidence="7 8" key="1">
    <citation type="submission" date="2018-09" db="EMBL/GenBank/DDBJ databases">
        <title>Nesterenkonia natronophila sp. nov., an alkaliphilic actinobacteriume isolated from a soda lake, and emended description of the genus Nesterenkonia.</title>
        <authorList>
            <person name="Menes R.J."/>
            <person name="Iriarte A."/>
        </authorList>
    </citation>
    <scope>NUCLEOTIDE SEQUENCE [LARGE SCALE GENOMIC DNA]</scope>
    <source>
        <strain evidence="7 8">M8</strain>
    </source>
</reference>
<evidence type="ECO:0000256" key="3">
    <source>
        <dbReference type="ARBA" id="ARBA00022989"/>
    </source>
</evidence>
<evidence type="ECO:0000313" key="7">
    <source>
        <dbReference type="EMBL" id="RJN33118.1"/>
    </source>
</evidence>
<accession>A0A3A4F5D8</accession>
<evidence type="ECO:0000259" key="6">
    <source>
        <dbReference type="Pfam" id="PF13515"/>
    </source>
</evidence>
<sequence length="346" mass="36175">MAFTNDELSRSRHFRRELAQTFRSGALMMALVLVIALPAFVVSSTEFAPATPFIVTGAVPVFIAALFGLRLAWDTLGVTVLFVACAELVNPWPWGVAALMAAAGLGLGICARNGWTAVAVQACIWCSLTLIAPPLELPGIDWVSGRLGQVLVPVWMVLMGGLWAVAVSALLNSRLPKLSAKPLNKSSAARYGGALAVLLGSAAFVASTWLTEVTGGWLLLTILVIVRPGLADTWGRVVSRSVGTVLGGAAAALAGSVFVNQPLLLDTLAAVALIVAVVLLVRKANYAVYAFALTIAVVLMNMDGSDVLTADIQRVGFTLAGAMLVAILAASYEFITSRGSLRRVSS</sequence>
<feature type="transmembrane region" description="Helical" evidence="5">
    <location>
        <begin position="147"/>
        <end position="171"/>
    </location>
</feature>
<feature type="transmembrane region" description="Helical" evidence="5">
    <location>
        <begin position="264"/>
        <end position="281"/>
    </location>
</feature>
<keyword evidence="3 5" id="KW-1133">Transmembrane helix</keyword>
<evidence type="ECO:0000256" key="1">
    <source>
        <dbReference type="ARBA" id="ARBA00004141"/>
    </source>
</evidence>
<feature type="transmembrane region" description="Helical" evidence="5">
    <location>
        <begin position="216"/>
        <end position="234"/>
    </location>
</feature>
<feature type="transmembrane region" description="Helical" evidence="5">
    <location>
        <begin position="314"/>
        <end position="335"/>
    </location>
</feature>
<dbReference type="Pfam" id="PF13515">
    <property type="entry name" value="FUSC_2"/>
    <property type="match status" value="1"/>
</dbReference>